<name>A0A1M6MB16_MALRU</name>
<dbReference type="OrthoDB" id="49105at2"/>
<dbReference type="Proteomes" id="UP000184171">
    <property type="component" value="Unassembled WGS sequence"/>
</dbReference>
<feature type="region of interest" description="Disordered" evidence="1">
    <location>
        <begin position="25"/>
        <end position="57"/>
    </location>
</feature>
<feature type="compositionally biased region" description="Basic and acidic residues" evidence="1">
    <location>
        <begin position="25"/>
        <end position="39"/>
    </location>
</feature>
<evidence type="ECO:0000313" key="2">
    <source>
        <dbReference type="EMBL" id="SHJ80570.1"/>
    </source>
</evidence>
<proteinExistence type="predicted"/>
<dbReference type="EMBL" id="FQZT01000017">
    <property type="protein sequence ID" value="SHJ80570.1"/>
    <property type="molecule type" value="Genomic_DNA"/>
</dbReference>
<evidence type="ECO:0008006" key="4">
    <source>
        <dbReference type="Google" id="ProtNLM"/>
    </source>
</evidence>
<feature type="compositionally biased region" description="Polar residues" evidence="1">
    <location>
        <begin position="40"/>
        <end position="57"/>
    </location>
</feature>
<sequence>MSEKIDPTSANRPMQAVQHDELIQRRQREQGKSQTEDRVSLNQSGQPEATYGPQSGLNVGTPYEVLRSLVIKTLEEQNIPLLISTGSGEIDMNEMTVEEAQELISEDGYFGVEKTSDRIVEFAINAFGNDPAKLEEMKQAIDKGFKDAQEAFGGTLPEISQQTYDAIMQKLDDFAGVAEEEGE</sequence>
<evidence type="ECO:0000313" key="3">
    <source>
        <dbReference type="Proteomes" id="UP000184171"/>
    </source>
</evidence>
<dbReference type="STRING" id="1122189.SAMN02745165_03222"/>
<accession>A0A1M6MB16</accession>
<dbReference type="AlphaFoldDB" id="A0A1M6MB16"/>
<keyword evidence="3" id="KW-1185">Reference proteome</keyword>
<gene>
    <name evidence="2" type="ORF">SAMN02745165_03222</name>
</gene>
<organism evidence="2 3">
    <name type="scientific">Malonomonas rubra DSM 5091</name>
    <dbReference type="NCBI Taxonomy" id="1122189"/>
    <lineage>
        <taxon>Bacteria</taxon>
        <taxon>Pseudomonadati</taxon>
        <taxon>Thermodesulfobacteriota</taxon>
        <taxon>Desulfuromonadia</taxon>
        <taxon>Desulfuromonadales</taxon>
        <taxon>Geopsychrobacteraceae</taxon>
        <taxon>Malonomonas</taxon>
    </lineage>
</organism>
<reference evidence="2 3" key="1">
    <citation type="submission" date="2016-11" db="EMBL/GenBank/DDBJ databases">
        <authorList>
            <person name="Jaros S."/>
            <person name="Januszkiewicz K."/>
            <person name="Wedrychowicz H."/>
        </authorList>
    </citation>
    <scope>NUCLEOTIDE SEQUENCE [LARGE SCALE GENOMIC DNA]</scope>
    <source>
        <strain evidence="2 3">DSM 5091</strain>
    </source>
</reference>
<protein>
    <recommendedName>
        <fullName evidence="4">DUF5610 domain-containing protein</fullName>
    </recommendedName>
</protein>
<feature type="region of interest" description="Disordered" evidence="1">
    <location>
        <begin position="1"/>
        <end position="20"/>
    </location>
</feature>
<dbReference type="RefSeq" id="WP_072909759.1">
    <property type="nucleotide sequence ID" value="NZ_FQZT01000017.1"/>
</dbReference>
<evidence type="ECO:0000256" key="1">
    <source>
        <dbReference type="SAM" id="MobiDB-lite"/>
    </source>
</evidence>